<feature type="non-terminal residue" evidence="1">
    <location>
        <position position="1"/>
    </location>
</feature>
<dbReference type="AlphaFoldDB" id="A0A9W9ZYT5"/>
<accession>A0A9W9ZYT5</accession>
<proteinExistence type="predicted"/>
<reference evidence="1" key="1">
    <citation type="submission" date="2023-01" db="EMBL/GenBank/DDBJ databases">
        <title>Genome assembly of the deep-sea coral Lophelia pertusa.</title>
        <authorList>
            <person name="Herrera S."/>
            <person name="Cordes E."/>
        </authorList>
    </citation>
    <scope>NUCLEOTIDE SEQUENCE</scope>
    <source>
        <strain evidence="1">USNM1676648</strain>
        <tissue evidence="1">Polyp</tissue>
    </source>
</reference>
<organism evidence="1 2">
    <name type="scientific">Desmophyllum pertusum</name>
    <dbReference type="NCBI Taxonomy" id="174260"/>
    <lineage>
        <taxon>Eukaryota</taxon>
        <taxon>Metazoa</taxon>
        <taxon>Cnidaria</taxon>
        <taxon>Anthozoa</taxon>
        <taxon>Hexacorallia</taxon>
        <taxon>Scleractinia</taxon>
        <taxon>Caryophylliina</taxon>
        <taxon>Caryophylliidae</taxon>
        <taxon>Desmophyllum</taxon>
    </lineage>
</organism>
<comment type="caution">
    <text evidence="1">The sequence shown here is derived from an EMBL/GenBank/DDBJ whole genome shotgun (WGS) entry which is preliminary data.</text>
</comment>
<gene>
    <name evidence="1" type="ORF">OS493_030257</name>
</gene>
<sequence length="55" mass="5977">CDHGFEVVMDLVEATSDMGRTGPWVQRGRGPVVITCHLCLASGSRSHNRLKPLDA</sequence>
<dbReference type="Proteomes" id="UP001163046">
    <property type="component" value="Unassembled WGS sequence"/>
</dbReference>
<keyword evidence="2" id="KW-1185">Reference proteome</keyword>
<protein>
    <submittedName>
        <fullName evidence="1">Uncharacterized protein</fullName>
    </submittedName>
</protein>
<dbReference type="EMBL" id="MU825428">
    <property type="protein sequence ID" value="KAJ7389573.1"/>
    <property type="molecule type" value="Genomic_DNA"/>
</dbReference>
<name>A0A9W9ZYT5_9CNID</name>
<evidence type="ECO:0000313" key="1">
    <source>
        <dbReference type="EMBL" id="KAJ7389573.1"/>
    </source>
</evidence>
<evidence type="ECO:0000313" key="2">
    <source>
        <dbReference type="Proteomes" id="UP001163046"/>
    </source>
</evidence>